<comment type="caution">
    <text evidence="4">The sequence shown here is derived from an EMBL/GenBank/DDBJ whole genome shotgun (WGS) entry which is preliminary data.</text>
</comment>
<feature type="domain" description="Autotransporter" evidence="3">
    <location>
        <begin position="980"/>
        <end position="1255"/>
    </location>
</feature>
<dbReference type="Pfam" id="PF05345">
    <property type="entry name" value="He_PIG"/>
    <property type="match status" value="4"/>
</dbReference>
<evidence type="ECO:0000256" key="2">
    <source>
        <dbReference type="SAM" id="SignalP"/>
    </source>
</evidence>
<protein>
    <recommendedName>
        <fullName evidence="3">Autotransporter domain-containing protein</fullName>
    </recommendedName>
</protein>
<dbReference type="GO" id="GO:0019867">
    <property type="term" value="C:outer membrane"/>
    <property type="evidence" value="ECO:0007669"/>
    <property type="project" value="InterPro"/>
</dbReference>
<keyword evidence="1 2" id="KW-0732">Signal</keyword>
<evidence type="ECO:0000313" key="4">
    <source>
        <dbReference type="EMBL" id="MBB5752874.1"/>
    </source>
</evidence>
<dbReference type="Pfam" id="PF01833">
    <property type="entry name" value="TIG"/>
    <property type="match status" value="4"/>
</dbReference>
<dbReference type="CDD" id="cd00102">
    <property type="entry name" value="IPT"/>
    <property type="match status" value="1"/>
</dbReference>
<proteinExistence type="predicted"/>
<sequence length="1255" mass="124659">MRQRAARLGAGLFLLLVLVGLSSPAAALSDACVAVNADWGAGVTSPQGASPNNKVEKEYASFAAGEVIDYQASTSNSSNAELNAEPESSDWNGSAVFTIFKNDYNDYAVPDARPGNGSEVSLTGTLILDPDEDYAVGVYSSTASSGTATATLTCRLASAGGPELTSLSPDFGVTTGGDSVTLTGTGFTGATGVTFGGTAATDLSVTNDTTLTVKTPAHAEGAVDVVVTTPGGSDTLASGFTYYPPVTLSPESGALDGGTVGVPYSVFIDKSGGGAAPYTISLAAGALPAGIELDPDWGGLVGTPTEAGTATFTIRYTDGLGLFGSAEYTITIVAAASGPELASLSPTTGPTTGGTSVTLTGTGFTGATEVTFGGTAATDLSVTNDTTLTVKTPAHAAGAVDVVVTTGDGSDTLASGFTYQAVTLSLSPAAGALPGGTVGTGYSVSVTASDGTSPYSYAVTSGALPGGVNLNASTGALSGTPTAEESASFTITATDNVGNTGAAAYTIAIAAAASGPELTSLSPTTGPTTGGTSVTLTGTGFTGATGVTFGGTAGTDLSVTNDTTLTVKTPAHVAGAVDVVVTTGDGSDTLDDGFTYQAVTLSLSPAAGALPGGTAATDYSVSVTASDGASPYSYAVTSGALPGGVNLNASTGALSGTPTTEESASFTITATDSLGNTGSAAYTIAIAAEASGPELASLSPTTGPTTGGTSVTLTGTGFTGATGVTFGGTAATDLSVTNDTTLTVKTPAHVAGAVDVVVTTGDGSDTLASGFTYQAVTLSLSPAAGALPGGTVGTGYSVSVTASDGTSPYSYAVTSGALPAGVELALDAGGLYGALSGTPTTEETASFTITATDNVGNTGSAAYTIAIAADPPARPDPSLDVEVIGLVNAQADATRRVARIQLQNFEGRLERLHDDDERWASSMEVRIGVLQDRSARPEDSFFERATTAVGDAGPQGLLAFDEAADPQASPADAAIARPAADRGPLAVWSGGFIDFSRRDGGIDLDSTAVGVSGGVDYRFSPALVAGFGFGYGRDRSDVGDNGTETLVDAYSGALYGSYKPIDGLFLDGLLGGSWIDLDSSRYVTVDGSTADGSRSGTQLFGSLTAAYEFRDDAWLISPYARAGFSRAWLDGFSETGGGVYGLTYGDQTVDSLSGALGARLRYVFDTEWGSIAPEVRAEYSHDFADGSRVGLGYSDLGGLPYAVETEADARDIATVGLALGIRFDPGWLLDLDYRTRLDGDGVAGGTGSARLGTRF</sequence>
<gene>
    <name evidence="4" type="ORF">GGQ63_001928</name>
</gene>
<dbReference type="AlphaFoldDB" id="A0A7W9L1N3"/>
<dbReference type="SMART" id="SM00429">
    <property type="entry name" value="IPT"/>
    <property type="match status" value="4"/>
</dbReference>
<dbReference type="Gene3D" id="2.60.40.10">
    <property type="entry name" value="Immunoglobulins"/>
    <property type="match status" value="8"/>
</dbReference>
<dbReference type="SUPFAM" id="SSF103515">
    <property type="entry name" value="Autotransporter"/>
    <property type="match status" value="1"/>
</dbReference>
<dbReference type="InterPro" id="IPR005546">
    <property type="entry name" value="Autotransporte_beta"/>
</dbReference>
<dbReference type="SUPFAM" id="SSF49313">
    <property type="entry name" value="Cadherin-like"/>
    <property type="match status" value="3"/>
</dbReference>
<dbReference type="NCBIfam" id="TIGR01414">
    <property type="entry name" value="autotrans_barl"/>
    <property type="match status" value="1"/>
</dbReference>
<evidence type="ECO:0000256" key="1">
    <source>
        <dbReference type="ARBA" id="ARBA00022729"/>
    </source>
</evidence>
<dbReference type="SUPFAM" id="SSF81296">
    <property type="entry name" value="E set domains"/>
    <property type="match status" value="4"/>
</dbReference>
<dbReference type="InterPro" id="IPR013783">
    <property type="entry name" value="Ig-like_fold"/>
</dbReference>
<dbReference type="InterPro" id="IPR006644">
    <property type="entry name" value="Cadg"/>
</dbReference>
<dbReference type="EMBL" id="JACHOO010000003">
    <property type="protein sequence ID" value="MBB5752874.1"/>
    <property type="molecule type" value="Genomic_DNA"/>
</dbReference>
<dbReference type="InterPro" id="IPR006315">
    <property type="entry name" value="OM_autotransptr_brl_dom"/>
</dbReference>
<dbReference type="InterPro" id="IPR002909">
    <property type="entry name" value="IPT_dom"/>
</dbReference>
<dbReference type="InterPro" id="IPR015919">
    <property type="entry name" value="Cadherin-like_sf"/>
</dbReference>
<dbReference type="SMART" id="SM00869">
    <property type="entry name" value="Autotransporter"/>
    <property type="match status" value="1"/>
</dbReference>
<dbReference type="Gene3D" id="2.40.128.130">
    <property type="entry name" value="Autotransporter beta-domain"/>
    <property type="match status" value="1"/>
</dbReference>
<dbReference type="PROSITE" id="PS51208">
    <property type="entry name" value="AUTOTRANSPORTER"/>
    <property type="match status" value="1"/>
</dbReference>
<evidence type="ECO:0000313" key="5">
    <source>
        <dbReference type="Proteomes" id="UP000523821"/>
    </source>
</evidence>
<dbReference type="RefSeq" id="WP_183855073.1">
    <property type="nucleotide sequence ID" value="NZ_JACHOO010000003.1"/>
</dbReference>
<name>A0A7W9L1N3_9HYPH</name>
<dbReference type="PANTHER" id="PTHR46769">
    <property type="entry name" value="POLYCYSTIC KIDNEY AND HEPATIC DISEASE 1 (AUTOSOMAL RECESSIVE)-LIKE 1"/>
    <property type="match status" value="1"/>
</dbReference>
<evidence type="ECO:0000259" key="3">
    <source>
        <dbReference type="PROSITE" id="PS51208"/>
    </source>
</evidence>
<dbReference type="Pfam" id="PF03797">
    <property type="entry name" value="Autotransporter"/>
    <property type="match status" value="1"/>
</dbReference>
<dbReference type="InterPro" id="IPR036709">
    <property type="entry name" value="Autotransporte_beta_dom_sf"/>
</dbReference>
<feature type="signal peptide" evidence="2">
    <location>
        <begin position="1"/>
        <end position="27"/>
    </location>
</feature>
<dbReference type="GO" id="GO:0005509">
    <property type="term" value="F:calcium ion binding"/>
    <property type="evidence" value="ECO:0007669"/>
    <property type="project" value="InterPro"/>
</dbReference>
<dbReference type="InterPro" id="IPR014756">
    <property type="entry name" value="Ig_E-set"/>
</dbReference>
<reference evidence="4 5" key="1">
    <citation type="submission" date="2020-08" db="EMBL/GenBank/DDBJ databases">
        <title>Genomic Encyclopedia of Type Strains, Phase IV (KMG-IV): sequencing the most valuable type-strain genomes for metagenomic binning, comparative biology and taxonomic classification.</title>
        <authorList>
            <person name="Goeker M."/>
        </authorList>
    </citation>
    <scope>NUCLEOTIDE SEQUENCE [LARGE SCALE GENOMIC DNA]</scope>
    <source>
        <strain evidence="4 5">DSM 16268</strain>
    </source>
</reference>
<accession>A0A7W9L1N3</accession>
<dbReference type="Proteomes" id="UP000523821">
    <property type="component" value="Unassembled WGS sequence"/>
</dbReference>
<organism evidence="4 5">
    <name type="scientific">Prosthecomicrobium pneumaticum</name>
    <dbReference type="NCBI Taxonomy" id="81895"/>
    <lineage>
        <taxon>Bacteria</taxon>
        <taxon>Pseudomonadati</taxon>
        <taxon>Pseudomonadota</taxon>
        <taxon>Alphaproteobacteria</taxon>
        <taxon>Hyphomicrobiales</taxon>
        <taxon>Kaistiaceae</taxon>
        <taxon>Prosthecomicrobium</taxon>
    </lineage>
</organism>
<keyword evidence="5" id="KW-1185">Reference proteome</keyword>
<dbReference type="SMART" id="SM00736">
    <property type="entry name" value="CADG"/>
    <property type="match status" value="2"/>
</dbReference>
<feature type="chain" id="PRO_5030662483" description="Autotransporter domain-containing protein" evidence="2">
    <location>
        <begin position="28"/>
        <end position="1255"/>
    </location>
</feature>
<dbReference type="PANTHER" id="PTHR46769:SF2">
    <property type="entry name" value="FIBROCYSTIN-L ISOFORM 2 PRECURSOR-RELATED"/>
    <property type="match status" value="1"/>
</dbReference>
<dbReference type="InterPro" id="IPR052387">
    <property type="entry name" value="Fibrocystin"/>
</dbReference>